<dbReference type="PANTHER" id="PTHR36575:SF2">
    <property type="entry name" value="CHITIN-BINDING TYPE-4 DOMAIN-CONTAINING PROTEIN-RELATED"/>
    <property type="match status" value="1"/>
</dbReference>
<keyword evidence="5" id="KW-0325">Glycoprotein</keyword>
<evidence type="ECO:0000313" key="10">
    <source>
        <dbReference type="Proteomes" id="UP001383192"/>
    </source>
</evidence>
<keyword evidence="7" id="KW-0732">Signal</keyword>
<comment type="similarity">
    <text evidence="6">Belongs to the polysaccharide monooxygenase AA13 family.</text>
</comment>
<keyword evidence="10" id="KW-1185">Reference proteome</keyword>
<keyword evidence="4" id="KW-1015">Disulfide bond</keyword>
<evidence type="ECO:0000256" key="1">
    <source>
        <dbReference type="ARBA" id="ARBA00001973"/>
    </source>
</evidence>
<keyword evidence="3" id="KW-0186">Copper</keyword>
<dbReference type="InterPro" id="IPR052282">
    <property type="entry name" value="Starch-active_LPMO"/>
</dbReference>
<dbReference type="InterPro" id="IPR004302">
    <property type="entry name" value="Cellulose/chitin-bd_N"/>
</dbReference>
<feature type="domain" description="Chitin-binding type-4" evidence="8">
    <location>
        <begin position="19"/>
        <end position="187"/>
    </location>
</feature>
<gene>
    <name evidence="9" type="ORF">VNI00_006416</name>
</gene>
<feature type="chain" id="PRO_5043497220" description="Chitin-binding type-4 domain-containing protein" evidence="7">
    <location>
        <begin position="21"/>
        <end position="189"/>
    </location>
</feature>
<dbReference type="Gene3D" id="2.70.50.70">
    <property type="match status" value="1"/>
</dbReference>
<reference evidence="9 10" key="1">
    <citation type="submission" date="2024-01" db="EMBL/GenBank/DDBJ databases">
        <title>A draft genome for a cacao thread blight-causing isolate of Paramarasmius palmivorus.</title>
        <authorList>
            <person name="Baruah I.K."/>
            <person name="Bukari Y."/>
            <person name="Amoako-Attah I."/>
            <person name="Meinhardt L.W."/>
            <person name="Bailey B.A."/>
            <person name="Cohen S.P."/>
        </authorList>
    </citation>
    <scope>NUCLEOTIDE SEQUENCE [LARGE SCALE GENOMIC DNA]</scope>
    <source>
        <strain evidence="9 10">GH-12</strain>
    </source>
</reference>
<comment type="caution">
    <text evidence="9">The sequence shown here is derived from an EMBL/GenBank/DDBJ whole genome shotgun (WGS) entry which is preliminary data.</text>
</comment>
<evidence type="ECO:0000256" key="7">
    <source>
        <dbReference type="SAM" id="SignalP"/>
    </source>
</evidence>
<name>A0AAW0DA67_9AGAR</name>
<evidence type="ECO:0000256" key="5">
    <source>
        <dbReference type="ARBA" id="ARBA00023180"/>
    </source>
</evidence>
<evidence type="ECO:0000256" key="3">
    <source>
        <dbReference type="ARBA" id="ARBA00023008"/>
    </source>
</evidence>
<dbReference type="AlphaFoldDB" id="A0AAW0DA67"/>
<dbReference type="Proteomes" id="UP001383192">
    <property type="component" value="Unassembled WGS sequence"/>
</dbReference>
<feature type="signal peptide" evidence="7">
    <location>
        <begin position="1"/>
        <end position="20"/>
    </location>
</feature>
<dbReference type="Pfam" id="PF03067">
    <property type="entry name" value="LPMO_10"/>
    <property type="match status" value="1"/>
</dbReference>
<accession>A0AAW0DA67</accession>
<evidence type="ECO:0000256" key="2">
    <source>
        <dbReference type="ARBA" id="ARBA00022723"/>
    </source>
</evidence>
<organism evidence="9 10">
    <name type="scientific">Paramarasmius palmivorus</name>
    <dbReference type="NCBI Taxonomy" id="297713"/>
    <lineage>
        <taxon>Eukaryota</taxon>
        <taxon>Fungi</taxon>
        <taxon>Dikarya</taxon>
        <taxon>Basidiomycota</taxon>
        <taxon>Agaricomycotina</taxon>
        <taxon>Agaricomycetes</taxon>
        <taxon>Agaricomycetidae</taxon>
        <taxon>Agaricales</taxon>
        <taxon>Marasmiineae</taxon>
        <taxon>Marasmiaceae</taxon>
        <taxon>Paramarasmius</taxon>
    </lineage>
</organism>
<protein>
    <recommendedName>
        <fullName evidence="8">Chitin-binding type-4 domain-containing protein</fullName>
    </recommendedName>
</protein>
<keyword evidence="2" id="KW-0479">Metal-binding</keyword>
<dbReference type="PANTHER" id="PTHR36575">
    <property type="entry name" value="BINDING PROTEIN, PUTATIVE (AFU_ORTHOLOGUE AFUA_1G14430)-RELATED"/>
    <property type="match status" value="1"/>
</dbReference>
<dbReference type="EMBL" id="JAYKXP010000019">
    <property type="protein sequence ID" value="KAK7047648.1"/>
    <property type="molecule type" value="Genomic_DNA"/>
</dbReference>
<evidence type="ECO:0000256" key="6">
    <source>
        <dbReference type="ARBA" id="ARBA00034311"/>
    </source>
</evidence>
<evidence type="ECO:0000259" key="8">
    <source>
        <dbReference type="Pfam" id="PF03067"/>
    </source>
</evidence>
<dbReference type="GO" id="GO:0046872">
    <property type="term" value="F:metal ion binding"/>
    <property type="evidence" value="ECO:0007669"/>
    <property type="project" value="UniProtKB-KW"/>
</dbReference>
<evidence type="ECO:0000256" key="4">
    <source>
        <dbReference type="ARBA" id="ARBA00023157"/>
    </source>
</evidence>
<comment type="cofactor">
    <cofactor evidence="1">
        <name>Cu(2+)</name>
        <dbReference type="ChEBI" id="CHEBI:29036"/>
    </cofactor>
</comment>
<sequence length="189" mass="20797">MFKLLVVVLAALVVRTLGHARVTTPTPRKYSTVAQNACGAAVYKVLTSDLTGPLENARKAIDSNYDADACHLYFCRGAQYDDNVSNTRVYEAGTVVNMKVDLVAHHTGYANVSVVDLKAQKPISRLFTWPVYADETLGPSKWPKNETDFDVTIPDLGGQCSQAGACAIQWFWYATSNSQTYQSCIDFTQ</sequence>
<proteinExistence type="inferred from homology"/>
<evidence type="ECO:0000313" key="9">
    <source>
        <dbReference type="EMBL" id="KAK7047648.1"/>
    </source>
</evidence>